<evidence type="ECO:0000256" key="6">
    <source>
        <dbReference type="ARBA" id="ARBA00023015"/>
    </source>
</evidence>
<evidence type="ECO:0000256" key="2">
    <source>
        <dbReference type="ARBA" id="ARBA00018672"/>
    </source>
</evidence>
<proteinExistence type="predicted"/>
<evidence type="ECO:0000259" key="12">
    <source>
        <dbReference type="PROSITE" id="PS50110"/>
    </source>
</evidence>
<evidence type="ECO:0000256" key="3">
    <source>
        <dbReference type="ARBA" id="ARBA00022490"/>
    </source>
</evidence>
<evidence type="ECO:0000256" key="9">
    <source>
        <dbReference type="ARBA" id="ARBA00024867"/>
    </source>
</evidence>
<dbReference type="GO" id="GO:0000160">
    <property type="term" value="P:phosphorelay signal transduction system"/>
    <property type="evidence" value="ECO:0007669"/>
    <property type="project" value="UniProtKB-KW"/>
</dbReference>
<dbReference type="GO" id="GO:0005737">
    <property type="term" value="C:cytoplasm"/>
    <property type="evidence" value="ECO:0007669"/>
    <property type="project" value="UniProtKB-SubCell"/>
</dbReference>
<evidence type="ECO:0000256" key="7">
    <source>
        <dbReference type="ARBA" id="ARBA00023125"/>
    </source>
</evidence>
<name>A0A926EFV6_9FIRM</name>
<comment type="subcellular location">
    <subcellularLocation>
        <location evidence="1">Cytoplasm</location>
    </subcellularLocation>
</comment>
<dbReference type="EMBL" id="JACRSY010000019">
    <property type="protein sequence ID" value="MBC8580346.1"/>
    <property type="molecule type" value="Genomic_DNA"/>
</dbReference>
<reference evidence="13" key="1">
    <citation type="submission" date="2020-08" db="EMBL/GenBank/DDBJ databases">
        <title>Genome public.</title>
        <authorList>
            <person name="Liu C."/>
            <person name="Sun Q."/>
        </authorList>
    </citation>
    <scope>NUCLEOTIDE SEQUENCE</scope>
    <source>
        <strain evidence="13">NSJ-12</strain>
    </source>
</reference>
<dbReference type="PROSITE" id="PS50110">
    <property type="entry name" value="RESPONSE_REGULATORY"/>
    <property type="match status" value="1"/>
</dbReference>
<dbReference type="InterPro" id="IPR009057">
    <property type="entry name" value="Homeodomain-like_sf"/>
</dbReference>
<dbReference type="SMART" id="SM00342">
    <property type="entry name" value="HTH_ARAC"/>
    <property type="match status" value="1"/>
</dbReference>
<dbReference type="Pfam" id="PF00072">
    <property type="entry name" value="Response_reg"/>
    <property type="match status" value="1"/>
</dbReference>
<gene>
    <name evidence="13" type="ORF">H8718_12490</name>
</gene>
<keyword evidence="14" id="KW-1185">Reference proteome</keyword>
<dbReference type="GO" id="GO:0043565">
    <property type="term" value="F:sequence-specific DNA binding"/>
    <property type="evidence" value="ECO:0007669"/>
    <property type="project" value="InterPro"/>
</dbReference>
<feature type="modified residue" description="4-aspartylphosphate" evidence="10">
    <location>
        <position position="57"/>
    </location>
</feature>
<feature type="domain" description="HTH araC/xylS-type" evidence="11">
    <location>
        <begin position="438"/>
        <end position="537"/>
    </location>
</feature>
<dbReference type="Proteomes" id="UP000655830">
    <property type="component" value="Unassembled WGS sequence"/>
</dbReference>
<keyword evidence="4 10" id="KW-0597">Phosphoprotein</keyword>
<dbReference type="RefSeq" id="WP_249333175.1">
    <property type="nucleotide sequence ID" value="NZ_JACRSY010000019.1"/>
</dbReference>
<keyword evidence="3" id="KW-0963">Cytoplasm</keyword>
<keyword evidence="5" id="KW-0902">Two-component regulatory system</keyword>
<evidence type="ECO:0000256" key="4">
    <source>
        <dbReference type="ARBA" id="ARBA00022553"/>
    </source>
</evidence>
<dbReference type="InterPro" id="IPR018060">
    <property type="entry name" value="HTH_AraC"/>
</dbReference>
<organism evidence="13 14">
    <name type="scientific">Zhenhengia yiwuensis</name>
    <dbReference type="NCBI Taxonomy" id="2763666"/>
    <lineage>
        <taxon>Bacteria</taxon>
        <taxon>Bacillati</taxon>
        <taxon>Bacillota</taxon>
        <taxon>Clostridia</taxon>
        <taxon>Lachnospirales</taxon>
        <taxon>Lachnospiraceae</taxon>
        <taxon>Zhenhengia</taxon>
    </lineage>
</organism>
<evidence type="ECO:0000256" key="1">
    <source>
        <dbReference type="ARBA" id="ARBA00004496"/>
    </source>
</evidence>
<comment type="function">
    <text evidence="9">May play the central regulatory role in sporulation. It may be an element of the effector pathway responsible for the activation of sporulation genes in response to nutritional stress. Spo0A may act in concert with spo0H (a sigma factor) to control the expression of some genes that are critical to the sporulation process.</text>
</comment>
<feature type="domain" description="Response regulatory" evidence="12">
    <location>
        <begin position="5"/>
        <end position="122"/>
    </location>
</feature>
<dbReference type="SUPFAM" id="SSF46689">
    <property type="entry name" value="Homeodomain-like"/>
    <property type="match status" value="2"/>
</dbReference>
<evidence type="ECO:0000256" key="10">
    <source>
        <dbReference type="PROSITE-ProRule" id="PRU00169"/>
    </source>
</evidence>
<dbReference type="Gene3D" id="1.10.10.60">
    <property type="entry name" value="Homeodomain-like"/>
    <property type="match status" value="2"/>
</dbReference>
<dbReference type="PANTHER" id="PTHR42713">
    <property type="entry name" value="HISTIDINE KINASE-RELATED"/>
    <property type="match status" value="1"/>
</dbReference>
<evidence type="ECO:0000259" key="11">
    <source>
        <dbReference type="PROSITE" id="PS01124"/>
    </source>
</evidence>
<dbReference type="Pfam" id="PF12833">
    <property type="entry name" value="HTH_18"/>
    <property type="match status" value="1"/>
</dbReference>
<dbReference type="SUPFAM" id="SSF52172">
    <property type="entry name" value="CheY-like"/>
    <property type="match status" value="1"/>
</dbReference>
<evidence type="ECO:0000256" key="5">
    <source>
        <dbReference type="ARBA" id="ARBA00023012"/>
    </source>
</evidence>
<dbReference type="CDD" id="cd17536">
    <property type="entry name" value="REC_YesN-like"/>
    <property type="match status" value="1"/>
</dbReference>
<evidence type="ECO:0000313" key="14">
    <source>
        <dbReference type="Proteomes" id="UP000655830"/>
    </source>
</evidence>
<comment type="caution">
    <text evidence="13">The sequence shown here is derived from an EMBL/GenBank/DDBJ whole genome shotgun (WGS) entry which is preliminary data.</text>
</comment>
<dbReference type="InterPro" id="IPR011006">
    <property type="entry name" value="CheY-like_superfamily"/>
</dbReference>
<protein>
    <recommendedName>
        <fullName evidence="2">Stage 0 sporulation protein A homolog</fullName>
    </recommendedName>
</protein>
<evidence type="ECO:0000256" key="8">
    <source>
        <dbReference type="ARBA" id="ARBA00023163"/>
    </source>
</evidence>
<keyword evidence="8" id="KW-0804">Transcription</keyword>
<dbReference type="InterPro" id="IPR051552">
    <property type="entry name" value="HptR"/>
</dbReference>
<dbReference type="InterPro" id="IPR001789">
    <property type="entry name" value="Sig_transdc_resp-reg_receiver"/>
</dbReference>
<dbReference type="GO" id="GO:0003700">
    <property type="term" value="F:DNA-binding transcription factor activity"/>
    <property type="evidence" value="ECO:0007669"/>
    <property type="project" value="InterPro"/>
</dbReference>
<dbReference type="Gene3D" id="3.40.50.2300">
    <property type="match status" value="1"/>
</dbReference>
<dbReference type="AlphaFoldDB" id="A0A926EFV6"/>
<keyword evidence="6" id="KW-0805">Transcription regulation</keyword>
<accession>A0A926EFV6</accession>
<keyword evidence="7" id="KW-0238">DNA-binding</keyword>
<dbReference type="SMART" id="SM00448">
    <property type="entry name" value="REC"/>
    <property type="match status" value="1"/>
</dbReference>
<dbReference type="PROSITE" id="PS01124">
    <property type="entry name" value="HTH_ARAC_FAMILY_2"/>
    <property type="match status" value="1"/>
</dbReference>
<sequence>MYLYKILIVDDEEEVRSSIMRKMQWEQLGYQLVGDAENGEDALEKVRVLEPDLVLTDIKMPYMDGLTLTKYIKEERNSTEIVIFSGFDDFEYAQKAIKLGVIEYILKPVNVVELTEILKKLKLKMDERIAEKRNIQALRLDYQRMLPVLKEHFLGDLVQGRLNHIAILEGFNRFNLCVKDGPSWIVATTHIELPMIEQNEQRLNLHDEVDLIPLSVEQIICEKLMGDFQFETFGTATGTCILCAIHTKQEMERFMNKLNQVCLECKKILELNVTIGLGKAYTKQELIKDSYDEAKSAIGYRATIGSGMVIYISDVEVIHVGVLRFDEQSEGKLIHAIKFGEREEIIEVIESLMHKMKAAKVHTSQHQVYVMAIIHSMMEMAQKYELDTNQIWGKEDYFKVMGRLLTIQSMQNFIINSALSIHENLHKERYDTMKQLIVEAKKYITEHFTNPDLSVEMVCEHLHISQAYFSTLFKKETGQTYISYLTELRLNKAIELLNKTEDKTYIIANKVGYTEPNYFSYVFKKNFGIAPSRYQRRANSNRG</sequence>
<evidence type="ECO:0000313" key="13">
    <source>
        <dbReference type="EMBL" id="MBC8580346.1"/>
    </source>
</evidence>
<dbReference type="PANTHER" id="PTHR42713:SF3">
    <property type="entry name" value="TRANSCRIPTIONAL REGULATORY PROTEIN HPTR"/>
    <property type="match status" value="1"/>
</dbReference>